<comment type="similarity">
    <text evidence="7 8">Belongs to the drug/metabolite transporter (DMT) superfamily. Small multidrug resistance (SMR) (TC 2.A.7.1) family.</text>
</comment>
<evidence type="ECO:0000256" key="4">
    <source>
        <dbReference type="ARBA" id="ARBA00022692"/>
    </source>
</evidence>
<keyword evidence="6 9" id="KW-0472">Membrane</keyword>
<dbReference type="GO" id="GO:0022857">
    <property type="term" value="F:transmembrane transporter activity"/>
    <property type="evidence" value="ECO:0007669"/>
    <property type="project" value="InterPro"/>
</dbReference>
<dbReference type="InterPro" id="IPR000390">
    <property type="entry name" value="Small_drug/metabolite_transptr"/>
</dbReference>
<dbReference type="PANTHER" id="PTHR30561:SF1">
    <property type="entry name" value="MULTIDRUG TRANSPORTER EMRE"/>
    <property type="match status" value="1"/>
</dbReference>
<evidence type="ECO:0000256" key="3">
    <source>
        <dbReference type="ARBA" id="ARBA00022475"/>
    </source>
</evidence>
<dbReference type="InterPro" id="IPR045324">
    <property type="entry name" value="Small_multidrug_res"/>
</dbReference>
<gene>
    <name evidence="10" type="ORF">A2557_09225</name>
</gene>
<proteinExistence type="inferred from homology"/>
<feature type="transmembrane region" description="Helical" evidence="9">
    <location>
        <begin position="88"/>
        <end position="107"/>
    </location>
</feature>
<dbReference type="FunFam" id="1.10.3730.20:FF:000001">
    <property type="entry name" value="Quaternary ammonium compound resistance transporter SugE"/>
    <property type="match status" value="1"/>
</dbReference>
<comment type="caution">
    <text evidence="10">The sequence shown here is derived from an EMBL/GenBank/DDBJ whole genome shotgun (WGS) entry which is preliminary data.</text>
</comment>
<evidence type="ECO:0000313" key="11">
    <source>
        <dbReference type="Proteomes" id="UP000177583"/>
    </source>
</evidence>
<evidence type="ECO:0000256" key="2">
    <source>
        <dbReference type="ARBA" id="ARBA00022448"/>
    </source>
</evidence>
<dbReference type="Pfam" id="PF00893">
    <property type="entry name" value="Multi_Drug_Res"/>
    <property type="match status" value="1"/>
</dbReference>
<reference evidence="10 11" key="1">
    <citation type="journal article" date="2016" name="Nat. Commun.">
        <title>Thousands of microbial genomes shed light on interconnected biogeochemical processes in an aquifer system.</title>
        <authorList>
            <person name="Anantharaman K."/>
            <person name="Brown C.T."/>
            <person name="Hug L.A."/>
            <person name="Sharon I."/>
            <person name="Castelle C.J."/>
            <person name="Probst A.J."/>
            <person name="Thomas B.C."/>
            <person name="Singh A."/>
            <person name="Wilkins M.J."/>
            <person name="Karaoz U."/>
            <person name="Brodie E.L."/>
            <person name="Williams K.H."/>
            <person name="Hubbard S.S."/>
            <person name="Banfield J.F."/>
        </authorList>
    </citation>
    <scope>NUCLEOTIDE SEQUENCE [LARGE SCALE GENOMIC DNA]</scope>
</reference>
<dbReference type="EMBL" id="MFNF01000046">
    <property type="protein sequence ID" value="OGH00370.1"/>
    <property type="molecule type" value="Genomic_DNA"/>
</dbReference>
<evidence type="ECO:0000256" key="5">
    <source>
        <dbReference type="ARBA" id="ARBA00022989"/>
    </source>
</evidence>
<dbReference type="Proteomes" id="UP000177583">
    <property type="component" value="Unassembled WGS sequence"/>
</dbReference>
<dbReference type="PANTHER" id="PTHR30561">
    <property type="entry name" value="SMR FAMILY PROTON-DEPENDENT DRUG EFFLUX TRANSPORTER SUGE"/>
    <property type="match status" value="1"/>
</dbReference>
<comment type="subcellular location">
    <subcellularLocation>
        <location evidence="1 8">Cell membrane</location>
        <topology evidence="1 8">Multi-pass membrane protein</topology>
    </subcellularLocation>
</comment>
<evidence type="ECO:0000256" key="7">
    <source>
        <dbReference type="ARBA" id="ARBA00038032"/>
    </source>
</evidence>
<feature type="transmembrane region" description="Helical" evidence="9">
    <location>
        <begin position="33"/>
        <end position="54"/>
    </location>
</feature>
<evidence type="ECO:0000256" key="9">
    <source>
        <dbReference type="SAM" id="Phobius"/>
    </source>
</evidence>
<evidence type="ECO:0000256" key="8">
    <source>
        <dbReference type="RuleBase" id="RU003942"/>
    </source>
</evidence>
<keyword evidence="3" id="KW-1003">Cell membrane</keyword>
<dbReference type="GO" id="GO:1990961">
    <property type="term" value="P:xenobiotic detoxification by transmembrane export across the plasma membrane"/>
    <property type="evidence" value="ECO:0007669"/>
    <property type="project" value="UniProtKB-ARBA"/>
</dbReference>
<dbReference type="AlphaFoldDB" id="A0A1F6GQI6"/>
<dbReference type="GO" id="GO:0005886">
    <property type="term" value="C:plasma membrane"/>
    <property type="evidence" value="ECO:0007669"/>
    <property type="project" value="UniProtKB-SubCell"/>
</dbReference>
<dbReference type="InterPro" id="IPR037185">
    <property type="entry name" value="EmrE-like"/>
</dbReference>
<feature type="transmembrane region" description="Helical" evidence="9">
    <location>
        <begin position="61"/>
        <end position="82"/>
    </location>
</feature>
<dbReference type="SUPFAM" id="SSF103481">
    <property type="entry name" value="Multidrug resistance efflux transporter EmrE"/>
    <property type="match status" value="1"/>
</dbReference>
<name>A0A1F6GQI6_9PROT</name>
<dbReference type="Gene3D" id="1.10.3730.20">
    <property type="match status" value="1"/>
</dbReference>
<keyword evidence="2" id="KW-0813">Transport</keyword>
<keyword evidence="4 8" id="KW-0812">Transmembrane</keyword>
<organism evidence="10 11">
    <name type="scientific">Candidatus Lambdaproteobacteria bacterium RIFOXYD2_FULL_56_26</name>
    <dbReference type="NCBI Taxonomy" id="1817773"/>
    <lineage>
        <taxon>Bacteria</taxon>
        <taxon>Pseudomonadati</taxon>
        <taxon>Pseudomonadota</taxon>
        <taxon>Candidatus Lambdaproteobacteria</taxon>
    </lineage>
</organism>
<evidence type="ECO:0000313" key="10">
    <source>
        <dbReference type="EMBL" id="OGH00370.1"/>
    </source>
</evidence>
<evidence type="ECO:0000256" key="6">
    <source>
        <dbReference type="ARBA" id="ARBA00023136"/>
    </source>
</evidence>
<protein>
    <submittedName>
        <fullName evidence="10">Multidrug transporter</fullName>
    </submittedName>
</protein>
<evidence type="ECO:0000256" key="1">
    <source>
        <dbReference type="ARBA" id="ARBA00004651"/>
    </source>
</evidence>
<accession>A0A1F6GQI6</accession>
<sequence>MPSLSGFLALLVAICFEVLGTTALKLSDGFTRLWPSLLVAVCYGVSFWLFSLALRSLPVGVAYSIWAGLGIVLVSLVGVFYFKQPLDLAGVLGMGLILSGVLVLRIFSGTGVEP</sequence>
<keyword evidence="5 9" id="KW-1133">Transmembrane helix</keyword>